<keyword evidence="2" id="KW-1185">Reference proteome</keyword>
<dbReference type="Proteomes" id="UP000308549">
    <property type="component" value="Unassembled WGS sequence"/>
</dbReference>
<dbReference type="EMBL" id="NAJL01000052">
    <property type="protein sequence ID" value="TKA23706.1"/>
    <property type="molecule type" value="Genomic_DNA"/>
</dbReference>
<proteinExistence type="predicted"/>
<reference evidence="1 2" key="1">
    <citation type="submission" date="2017-03" db="EMBL/GenBank/DDBJ databases">
        <title>Genomes of endolithic fungi from Antarctica.</title>
        <authorList>
            <person name="Coleine C."/>
            <person name="Masonjones S."/>
            <person name="Stajich J.E."/>
        </authorList>
    </citation>
    <scope>NUCLEOTIDE SEQUENCE [LARGE SCALE GENOMIC DNA]</scope>
    <source>
        <strain evidence="1 2">CCFEE 6315</strain>
    </source>
</reference>
<dbReference type="PANTHER" id="PTHR36578">
    <property type="entry name" value="CHROMOSOME 15, WHOLE GENOME SHOTGUN SEQUENCE"/>
    <property type="match status" value="1"/>
</dbReference>
<dbReference type="PANTHER" id="PTHR36578:SF2">
    <property type="entry name" value="PA14 DOMAIN-CONTAINING PROTEIN"/>
    <property type="match status" value="1"/>
</dbReference>
<evidence type="ECO:0000313" key="2">
    <source>
        <dbReference type="Proteomes" id="UP000308549"/>
    </source>
</evidence>
<gene>
    <name evidence="1" type="ORF">B0A50_06542</name>
</gene>
<comment type="caution">
    <text evidence="1">The sequence shown here is derived from an EMBL/GenBank/DDBJ whole genome shotgun (WGS) entry which is preliminary data.</text>
</comment>
<dbReference type="AlphaFoldDB" id="A0A4U0TPD8"/>
<accession>A0A4U0TPD8</accession>
<sequence length="396" mass="42437">MAPLIPLGNAAINAPYDQYGFDSYMGSTIFTDGPFNVQLCADACSMKSAYNLAHPPTDGSPVQTCQFFNTYILYVNTITNLQGQYCAMYSESWPASYATNKGQYRRDDHFMISYSFAYSNIDDPGAACKECAVNQASKDIDDSTLQPFCSTLLGYSTPLRTVTDLTTTTPISTTTTTTTVTSVTTPEVVLKKRQDESLTPAIATSGTWIVKTLVALTLAARDVSPTPDVLTKYPPSILTSACSLVATPVSETSTINALATVTAPTVVVTSTIVTTTTRTTSTSAAPMIPTTIPCGQTVTAEGSKFTIVCNVQTVVPDRKINNQVAKVAYRFTASDFASCLSDLAQYRQAGGNLLYGADYTPANSVCTEFTYPYADHYVTEVAPGVVHMYLSDLLTG</sequence>
<organism evidence="1 2">
    <name type="scientific">Salinomyces thailandicus</name>
    <dbReference type="NCBI Taxonomy" id="706561"/>
    <lineage>
        <taxon>Eukaryota</taxon>
        <taxon>Fungi</taxon>
        <taxon>Dikarya</taxon>
        <taxon>Ascomycota</taxon>
        <taxon>Pezizomycotina</taxon>
        <taxon>Dothideomycetes</taxon>
        <taxon>Dothideomycetidae</taxon>
        <taxon>Mycosphaerellales</taxon>
        <taxon>Teratosphaeriaceae</taxon>
        <taxon>Salinomyces</taxon>
    </lineage>
</organism>
<name>A0A4U0TPD8_9PEZI</name>
<evidence type="ECO:0000313" key="1">
    <source>
        <dbReference type="EMBL" id="TKA23706.1"/>
    </source>
</evidence>
<dbReference type="OrthoDB" id="271448at2759"/>
<protein>
    <submittedName>
        <fullName evidence="1">Uncharacterized protein</fullName>
    </submittedName>
</protein>